<keyword evidence="7" id="KW-1185">Reference proteome</keyword>
<evidence type="ECO:0000259" key="5">
    <source>
        <dbReference type="PROSITE" id="PS50076"/>
    </source>
</evidence>
<feature type="chain" id="PRO_5026315377" description="J domain-containing protein" evidence="4">
    <location>
        <begin position="23"/>
        <end position="328"/>
    </location>
</feature>
<dbReference type="InterPro" id="IPR001623">
    <property type="entry name" value="DnaJ_domain"/>
</dbReference>
<dbReference type="GO" id="GO:0051787">
    <property type="term" value="F:misfolded protein binding"/>
    <property type="evidence" value="ECO:0007669"/>
    <property type="project" value="TreeGrafter"/>
</dbReference>
<dbReference type="PANTHER" id="PTHR44360:SF1">
    <property type="entry name" value="DNAJ HOMOLOG SUBFAMILY B MEMBER 9"/>
    <property type="match status" value="1"/>
</dbReference>
<evidence type="ECO:0000313" key="6">
    <source>
        <dbReference type="EMBL" id="KAF0729870.1"/>
    </source>
</evidence>
<dbReference type="AlphaFoldDB" id="A0A6G0WR55"/>
<dbReference type="SMART" id="SM00271">
    <property type="entry name" value="DnaJ"/>
    <property type="match status" value="1"/>
</dbReference>
<dbReference type="GO" id="GO:0036503">
    <property type="term" value="P:ERAD pathway"/>
    <property type="evidence" value="ECO:0007669"/>
    <property type="project" value="TreeGrafter"/>
</dbReference>
<evidence type="ECO:0000256" key="1">
    <source>
        <dbReference type="ARBA" id="ARBA00023186"/>
    </source>
</evidence>
<sequence length="328" mass="37757">MARRFVLVAAIVLVLLDLGVDAYQSDPYATLGIPRGSSEEQIKRAYKKLAVKYHPDKNTHGNQEAAKEKFVRVQEAYEILTKKQQTHESQYQGYNQQRSNYHQQQYHHHYGHHQQQQHYYYYSYSSPPPPPRNSSPFSIIYLFFFLGILAMYIYNKFVDEQPPRSRSEAPRPSSPPTPKKEEVKVSQSPFASLAASYAPQVPELSPALLQTKRKRVVIMCIRKSPDYCSHLEQWMHIDKAAEEFKKDPLVFTWCDVDNGMQQSKWESFFDAHLIQASQCALLVVSNQTKYVALIPPSSKLSYGELQEWLSRLVGGEISPKELQSAVPL</sequence>
<keyword evidence="1" id="KW-0143">Chaperone</keyword>
<dbReference type="VEuPathDB" id="FungiDB:AeMF1_013545"/>
<keyword evidence="3" id="KW-0472">Membrane</keyword>
<evidence type="ECO:0000256" key="2">
    <source>
        <dbReference type="SAM" id="MobiDB-lite"/>
    </source>
</evidence>
<dbReference type="PRINTS" id="PR00625">
    <property type="entry name" value="JDOMAIN"/>
</dbReference>
<dbReference type="SUPFAM" id="SSF46565">
    <property type="entry name" value="Chaperone J-domain"/>
    <property type="match status" value="1"/>
</dbReference>
<comment type="caution">
    <text evidence="6">The sequence shown here is derived from an EMBL/GenBank/DDBJ whole genome shotgun (WGS) entry which is preliminary data.</text>
</comment>
<dbReference type="Proteomes" id="UP000481153">
    <property type="component" value="Unassembled WGS sequence"/>
</dbReference>
<organism evidence="6 7">
    <name type="scientific">Aphanomyces euteiches</name>
    <dbReference type="NCBI Taxonomy" id="100861"/>
    <lineage>
        <taxon>Eukaryota</taxon>
        <taxon>Sar</taxon>
        <taxon>Stramenopiles</taxon>
        <taxon>Oomycota</taxon>
        <taxon>Saprolegniomycetes</taxon>
        <taxon>Saprolegniales</taxon>
        <taxon>Verrucalvaceae</taxon>
        <taxon>Aphanomyces</taxon>
    </lineage>
</organism>
<dbReference type="PANTHER" id="PTHR44360">
    <property type="entry name" value="DNAJ HOMOLOG SUBFAMILY B MEMBER 9"/>
    <property type="match status" value="1"/>
</dbReference>
<dbReference type="Gene3D" id="1.10.287.110">
    <property type="entry name" value="DnaJ domain"/>
    <property type="match status" value="1"/>
</dbReference>
<dbReference type="InterPro" id="IPR051948">
    <property type="entry name" value="Hsp70_co-chaperone_J-domain"/>
</dbReference>
<evidence type="ECO:0000313" key="7">
    <source>
        <dbReference type="Proteomes" id="UP000481153"/>
    </source>
</evidence>
<feature type="domain" description="J" evidence="5">
    <location>
        <begin position="26"/>
        <end position="95"/>
    </location>
</feature>
<dbReference type="CDD" id="cd06257">
    <property type="entry name" value="DnaJ"/>
    <property type="match status" value="1"/>
</dbReference>
<protein>
    <recommendedName>
        <fullName evidence="5">J domain-containing protein</fullName>
    </recommendedName>
</protein>
<dbReference type="PROSITE" id="PS50076">
    <property type="entry name" value="DNAJ_2"/>
    <property type="match status" value="1"/>
</dbReference>
<feature type="region of interest" description="Disordered" evidence="2">
    <location>
        <begin position="162"/>
        <end position="183"/>
    </location>
</feature>
<proteinExistence type="predicted"/>
<dbReference type="GO" id="GO:0051087">
    <property type="term" value="F:protein-folding chaperone binding"/>
    <property type="evidence" value="ECO:0007669"/>
    <property type="project" value="TreeGrafter"/>
</dbReference>
<evidence type="ECO:0000256" key="4">
    <source>
        <dbReference type="SAM" id="SignalP"/>
    </source>
</evidence>
<feature type="transmembrane region" description="Helical" evidence="3">
    <location>
        <begin position="135"/>
        <end position="154"/>
    </location>
</feature>
<accession>A0A6G0WR55</accession>
<keyword evidence="4" id="KW-0732">Signal</keyword>
<gene>
    <name evidence="6" type="ORF">Ae201684_012514</name>
</gene>
<keyword evidence="3" id="KW-0812">Transmembrane</keyword>
<dbReference type="InterPro" id="IPR036869">
    <property type="entry name" value="J_dom_sf"/>
</dbReference>
<dbReference type="GO" id="GO:0005783">
    <property type="term" value="C:endoplasmic reticulum"/>
    <property type="evidence" value="ECO:0007669"/>
    <property type="project" value="TreeGrafter"/>
</dbReference>
<evidence type="ECO:0000256" key="3">
    <source>
        <dbReference type="SAM" id="Phobius"/>
    </source>
</evidence>
<name>A0A6G0WR55_9STRA</name>
<keyword evidence="3" id="KW-1133">Transmembrane helix</keyword>
<dbReference type="Pfam" id="PF00226">
    <property type="entry name" value="DnaJ"/>
    <property type="match status" value="1"/>
</dbReference>
<dbReference type="EMBL" id="VJMJ01000159">
    <property type="protein sequence ID" value="KAF0729870.1"/>
    <property type="molecule type" value="Genomic_DNA"/>
</dbReference>
<feature type="signal peptide" evidence="4">
    <location>
        <begin position="1"/>
        <end position="22"/>
    </location>
</feature>
<reference evidence="6 7" key="1">
    <citation type="submission" date="2019-07" db="EMBL/GenBank/DDBJ databases">
        <title>Genomics analysis of Aphanomyces spp. identifies a new class of oomycete effector associated with host adaptation.</title>
        <authorList>
            <person name="Gaulin E."/>
        </authorList>
    </citation>
    <scope>NUCLEOTIDE SEQUENCE [LARGE SCALE GENOMIC DNA]</scope>
    <source>
        <strain evidence="6 7">ATCC 201684</strain>
    </source>
</reference>